<organism evidence="1 2">
    <name type="scientific">Acidithiobacillus ferrooxidans</name>
    <name type="common">Thiobacillus ferrooxidans</name>
    <dbReference type="NCBI Taxonomy" id="920"/>
    <lineage>
        <taxon>Bacteria</taxon>
        <taxon>Pseudomonadati</taxon>
        <taxon>Pseudomonadota</taxon>
        <taxon>Acidithiobacillia</taxon>
        <taxon>Acidithiobacillales</taxon>
        <taxon>Acidithiobacillaceae</taxon>
        <taxon>Acidithiobacillus</taxon>
    </lineage>
</organism>
<keyword evidence="2" id="KW-1185">Reference proteome</keyword>
<protein>
    <submittedName>
        <fullName evidence="1">Uncharacterized protein</fullName>
    </submittedName>
</protein>
<name>A0A179BB78_ACIFR</name>
<dbReference type="AlphaFoldDB" id="A0A179BB78"/>
<accession>A0A179BB78</accession>
<proteinExistence type="predicted"/>
<dbReference type="EMBL" id="LVXZ01000148">
    <property type="protein sequence ID" value="OAP88936.1"/>
    <property type="molecule type" value="Genomic_DNA"/>
</dbReference>
<reference evidence="1 2" key="1">
    <citation type="submission" date="2016-04" db="EMBL/GenBank/DDBJ databases">
        <title>Acidithiobacillus ferrooxidans genome sequencing and assembly.</title>
        <authorList>
            <person name="Zhou Z."/>
        </authorList>
    </citation>
    <scope>NUCLEOTIDE SEQUENCE [LARGE SCALE GENOMIC DNA]</scope>
    <source>
        <strain evidence="1 2">BY0502</strain>
    </source>
</reference>
<evidence type="ECO:0000313" key="1">
    <source>
        <dbReference type="EMBL" id="OAP88936.1"/>
    </source>
</evidence>
<dbReference type="RefSeq" id="WP_064219652.1">
    <property type="nucleotide sequence ID" value="NZ_LVXZ01000148.1"/>
</dbReference>
<evidence type="ECO:0000313" key="2">
    <source>
        <dbReference type="Proteomes" id="UP000078302"/>
    </source>
</evidence>
<sequence>MAKRFGALVMGLVGVFILVRFISSATDPAPAFLQGEKVRITRSSEHAFSLQDGQKPWMPAEGWWRLMVVKDEGDGWVKVQTHSPVLIRYARASTLSPGWMTSSQYEEKYDQAQLNAIAAKEAALAAKVHIPSSAQLKAEALAAKEHVIPSAHMESLISKVNRTFAFFSQPIFLEGCHRKDNHNFECAIAPKWGGGYAYVGGSDVLTVFINKTNFSNQQLDNMAFPLLTAFMPTAPEALVAKKVARFQAAWESGTKTQTGLYPFYGSLSYKNEPTSTRFIIVGSPMKPFINGAYARSYQAATQ</sequence>
<comment type="caution">
    <text evidence="1">The sequence shown here is derived from an EMBL/GenBank/DDBJ whole genome shotgun (WGS) entry which is preliminary data.</text>
</comment>
<gene>
    <name evidence="1" type="ORF">A4H96_11065</name>
</gene>
<dbReference type="Proteomes" id="UP000078302">
    <property type="component" value="Unassembled WGS sequence"/>
</dbReference>